<evidence type="ECO:0000313" key="1">
    <source>
        <dbReference type="EMBL" id="KAJ0040978.1"/>
    </source>
</evidence>
<proteinExistence type="predicted"/>
<sequence>MNSSEKAEFLAPLMSNGLQDSPDKQAAQSPISTKVANRVVPAYRRAKVRGALLQDTEDDKDN</sequence>
<protein>
    <submittedName>
        <fullName evidence="1">Uncharacterized protein</fullName>
    </submittedName>
</protein>
<comment type="caution">
    <text evidence="1">The sequence shown here is derived from an EMBL/GenBank/DDBJ whole genome shotgun (WGS) entry which is preliminary data.</text>
</comment>
<gene>
    <name evidence="1" type="ORF">Pint_27374</name>
</gene>
<name>A0ACC0YS49_9ROSI</name>
<reference evidence="2" key="1">
    <citation type="journal article" date="2023" name="G3 (Bethesda)">
        <title>Genome assembly and association tests identify interacting loci associated with vigor, precocity, and sex in interspecific pistachio rootstocks.</title>
        <authorList>
            <person name="Palmer W."/>
            <person name="Jacygrad E."/>
            <person name="Sagayaradj S."/>
            <person name="Cavanaugh K."/>
            <person name="Han R."/>
            <person name="Bertier L."/>
            <person name="Beede B."/>
            <person name="Kafkas S."/>
            <person name="Golino D."/>
            <person name="Preece J."/>
            <person name="Michelmore R."/>
        </authorList>
    </citation>
    <scope>NUCLEOTIDE SEQUENCE [LARGE SCALE GENOMIC DNA]</scope>
</reference>
<evidence type="ECO:0000313" key="2">
    <source>
        <dbReference type="Proteomes" id="UP001163603"/>
    </source>
</evidence>
<organism evidence="1 2">
    <name type="scientific">Pistacia integerrima</name>
    <dbReference type="NCBI Taxonomy" id="434235"/>
    <lineage>
        <taxon>Eukaryota</taxon>
        <taxon>Viridiplantae</taxon>
        <taxon>Streptophyta</taxon>
        <taxon>Embryophyta</taxon>
        <taxon>Tracheophyta</taxon>
        <taxon>Spermatophyta</taxon>
        <taxon>Magnoliopsida</taxon>
        <taxon>eudicotyledons</taxon>
        <taxon>Gunneridae</taxon>
        <taxon>Pentapetalae</taxon>
        <taxon>rosids</taxon>
        <taxon>malvids</taxon>
        <taxon>Sapindales</taxon>
        <taxon>Anacardiaceae</taxon>
        <taxon>Pistacia</taxon>
    </lineage>
</organism>
<accession>A0ACC0YS49</accession>
<dbReference type="Proteomes" id="UP001163603">
    <property type="component" value="Chromosome 5"/>
</dbReference>
<keyword evidence="2" id="KW-1185">Reference proteome</keyword>
<dbReference type="EMBL" id="CM047740">
    <property type="protein sequence ID" value="KAJ0040978.1"/>
    <property type="molecule type" value="Genomic_DNA"/>
</dbReference>